<organism evidence="7 8">
    <name type="scientific">Dictyocaulus viviparus</name>
    <name type="common">Bovine lungworm</name>
    <dbReference type="NCBI Taxonomy" id="29172"/>
    <lineage>
        <taxon>Eukaryota</taxon>
        <taxon>Metazoa</taxon>
        <taxon>Ecdysozoa</taxon>
        <taxon>Nematoda</taxon>
        <taxon>Chromadorea</taxon>
        <taxon>Rhabditida</taxon>
        <taxon>Rhabditina</taxon>
        <taxon>Rhabditomorpha</taxon>
        <taxon>Strongyloidea</taxon>
        <taxon>Metastrongylidae</taxon>
        <taxon>Dictyocaulus</taxon>
    </lineage>
</organism>
<feature type="transmembrane region" description="Helical" evidence="6">
    <location>
        <begin position="115"/>
        <end position="133"/>
    </location>
</feature>
<proteinExistence type="inferred from homology"/>
<evidence type="ECO:0008006" key="9">
    <source>
        <dbReference type="Google" id="ProtNLM"/>
    </source>
</evidence>
<dbReference type="InterPro" id="IPR019408">
    <property type="entry name" value="7TM_GPCR_serpentine_rcpt_Srab"/>
</dbReference>
<name>A0A0D8XXY1_DICVI</name>
<dbReference type="STRING" id="29172.A0A0D8XXY1"/>
<keyword evidence="8" id="KW-1185">Reference proteome</keyword>
<dbReference type="OrthoDB" id="5836746at2759"/>
<evidence type="ECO:0000256" key="3">
    <source>
        <dbReference type="ARBA" id="ARBA00022692"/>
    </source>
</evidence>
<gene>
    <name evidence="7" type="ORF">DICVIV_04490</name>
</gene>
<comment type="subcellular location">
    <subcellularLocation>
        <location evidence="1">Membrane</location>
        <topology evidence="1">Multi-pass membrane protein</topology>
    </subcellularLocation>
</comment>
<reference evidence="7 8" key="1">
    <citation type="submission" date="2013-11" db="EMBL/GenBank/DDBJ databases">
        <title>Draft genome of the bovine lungworm Dictyocaulus viviparus.</title>
        <authorList>
            <person name="Mitreva M."/>
        </authorList>
    </citation>
    <scope>NUCLEOTIDE SEQUENCE [LARGE SCALE GENOMIC DNA]</scope>
    <source>
        <strain evidence="7 8">HannoverDv2000</strain>
    </source>
</reference>
<evidence type="ECO:0000313" key="8">
    <source>
        <dbReference type="Proteomes" id="UP000053766"/>
    </source>
</evidence>
<evidence type="ECO:0000256" key="1">
    <source>
        <dbReference type="ARBA" id="ARBA00004141"/>
    </source>
</evidence>
<dbReference type="Gene3D" id="1.20.1070.10">
    <property type="entry name" value="Rhodopsin 7-helix transmembrane proteins"/>
    <property type="match status" value="1"/>
</dbReference>
<dbReference type="SUPFAM" id="SSF81321">
    <property type="entry name" value="Family A G protein-coupled receptor-like"/>
    <property type="match status" value="1"/>
</dbReference>
<dbReference type="EMBL" id="KN716237">
    <property type="protein sequence ID" value="KJH49350.1"/>
    <property type="molecule type" value="Genomic_DNA"/>
</dbReference>
<dbReference type="AlphaFoldDB" id="A0A0D8XXY1"/>
<comment type="similarity">
    <text evidence="2">Belongs to the nematode receptor-like protein srb family.</text>
</comment>
<evidence type="ECO:0000313" key="7">
    <source>
        <dbReference type="EMBL" id="KJH49350.1"/>
    </source>
</evidence>
<feature type="transmembrane region" description="Helical" evidence="6">
    <location>
        <begin position="65"/>
        <end position="89"/>
    </location>
</feature>
<feature type="transmembrane region" description="Helical" evidence="6">
    <location>
        <begin position="153"/>
        <end position="176"/>
    </location>
</feature>
<evidence type="ECO:0000256" key="4">
    <source>
        <dbReference type="ARBA" id="ARBA00022989"/>
    </source>
</evidence>
<keyword evidence="3 6" id="KW-0812">Transmembrane</keyword>
<evidence type="ECO:0000256" key="2">
    <source>
        <dbReference type="ARBA" id="ARBA00006860"/>
    </source>
</evidence>
<keyword evidence="5 6" id="KW-0472">Membrane</keyword>
<keyword evidence="4 6" id="KW-1133">Transmembrane helix</keyword>
<dbReference type="GO" id="GO:0007606">
    <property type="term" value="P:sensory perception of chemical stimulus"/>
    <property type="evidence" value="ECO:0007669"/>
    <property type="project" value="InterPro"/>
</dbReference>
<evidence type="ECO:0000256" key="6">
    <source>
        <dbReference type="SAM" id="Phobius"/>
    </source>
</evidence>
<dbReference type="PANTHER" id="PTHR31216">
    <property type="entry name" value="SERPENTINE RECEPTOR CLASS BETA-1-RELATED-RELATED"/>
    <property type="match status" value="1"/>
</dbReference>
<protein>
    <recommendedName>
        <fullName evidence="9">Integral membrane protein, C.elegans Sra family</fullName>
    </recommendedName>
</protein>
<dbReference type="InterPro" id="IPR002184">
    <property type="entry name" value="7TM_GPCR_serpentine_rcpt_Srb"/>
</dbReference>
<dbReference type="GO" id="GO:0016020">
    <property type="term" value="C:membrane"/>
    <property type="evidence" value="ECO:0007669"/>
    <property type="project" value="UniProtKB-SubCell"/>
</dbReference>
<dbReference type="Proteomes" id="UP000053766">
    <property type="component" value="Unassembled WGS sequence"/>
</dbReference>
<sequence length="205" mass="23599">MIVERIIAMFNVGRYEHSTKKMGNCLIALAILISVGQSVWGYRNAEFNEPHITCLEVPTNRSSQITVLNILMIFVHFIAVLIITFIYFVHRRHIRSAQSLTTRFQFSENLTSSRLLITLSFMQFALFITYSIARMCLAKKVLINLTESAVYRSNILALYLVSEYTLLLPLITMLFLRRAKQARQSDIRSMIQLAAHTEFAATKEK</sequence>
<reference evidence="8" key="2">
    <citation type="journal article" date="2016" name="Sci. Rep.">
        <title>Dictyocaulus viviparus genome, variome and transcriptome elucidate lungworm biology and support future intervention.</title>
        <authorList>
            <person name="McNulty S.N."/>
            <person name="Strube C."/>
            <person name="Rosa B.A."/>
            <person name="Martin J.C."/>
            <person name="Tyagi R."/>
            <person name="Choi Y.J."/>
            <person name="Wang Q."/>
            <person name="Hallsworth Pepin K."/>
            <person name="Zhang X."/>
            <person name="Ozersky P."/>
            <person name="Wilson R.K."/>
            <person name="Sternberg P.W."/>
            <person name="Gasser R.B."/>
            <person name="Mitreva M."/>
        </authorList>
    </citation>
    <scope>NUCLEOTIDE SEQUENCE [LARGE SCALE GENOMIC DNA]</scope>
    <source>
        <strain evidence="8">HannoverDv2000</strain>
    </source>
</reference>
<evidence type="ECO:0000256" key="5">
    <source>
        <dbReference type="ARBA" id="ARBA00023136"/>
    </source>
</evidence>
<accession>A0A0D8XXY1</accession>
<dbReference type="PANTHER" id="PTHR31216:SF11">
    <property type="entry name" value="SERPENTINE RECEPTOR CLASS BETA-16-RELATED"/>
    <property type="match status" value="1"/>
</dbReference>
<dbReference type="GO" id="GO:0004888">
    <property type="term" value="F:transmembrane signaling receptor activity"/>
    <property type="evidence" value="ECO:0007669"/>
    <property type="project" value="InterPro"/>
</dbReference>
<dbReference type="Pfam" id="PF10292">
    <property type="entry name" value="7TM_GPCR_Srab"/>
    <property type="match status" value="1"/>
</dbReference>